<proteinExistence type="predicted"/>
<sequence>MKGGTLVGTDKFGNEYYENNDYIIIGSVVVLGVNLSDAQLTPSHKCTICRNFAEALYYAIDRNTHSSEMQTVTVSRCQVLLRRNEQPDDDPIDLAAYCSPFKATYFNALLDDAQEGRSTTYMCKFLCSGLVSQQSYRWQQNAQEYENPLTGAAYRESSEKQPGYKCDMCRDIAGKLITMVQSFHGNTYVTPESICREIEACPQVMSSRIPPSLMEKLVVLLQRFEQTDE</sequence>
<comment type="caution">
    <text evidence="1">The sequence shown here is derived from an EMBL/GenBank/DDBJ whole genome shotgun (WGS) entry which is preliminary data.</text>
</comment>
<dbReference type="Proteomes" id="UP001174909">
    <property type="component" value="Unassembled WGS sequence"/>
</dbReference>
<gene>
    <name evidence="1" type="ORF">GBAR_LOCUS31134</name>
</gene>
<dbReference type="InterPro" id="IPR011001">
    <property type="entry name" value="Saposin-like"/>
</dbReference>
<reference evidence="1" key="1">
    <citation type="submission" date="2023-03" db="EMBL/GenBank/DDBJ databases">
        <authorList>
            <person name="Steffen K."/>
            <person name="Cardenas P."/>
        </authorList>
    </citation>
    <scope>NUCLEOTIDE SEQUENCE</scope>
</reference>
<name>A0AA35TZK0_GEOBA</name>
<dbReference type="AlphaFoldDB" id="A0AA35TZK0"/>
<evidence type="ECO:0000313" key="1">
    <source>
        <dbReference type="EMBL" id="CAI8057164.1"/>
    </source>
</evidence>
<accession>A0AA35TZK0</accession>
<organism evidence="1 2">
    <name type="scientific">Geodia barretti</name>
    <name type="common">Barrett's horny sponge</name>
    <dbReference type="NCBI Taxonomy" id="519541"/>
    <lineage>
        <taxon>Eukaryota</taxon>
        <taxon>Metazoa</taxon>
        <taxon>Porifera</taxon>
        <taxon>Demospongiae</taxon>
        <taxon>Heteroscleromorpha</taxon>
        <taxon>Tetractinellida</taxon>
        <taxon>Astrophorina</taxon>
        <taxon>Geodiidae</taxon>
        <taxon>Geodia</taxon>
    </lineage>
</organism>
<dbReference type="SUPFAM" id="SSF47862">
    <property type="entry name" value="Saposin"/>
    <property type="match status" value="1"/>
</dbReference>
<evidence type="ECO:0000313" key="2">
    <source>
        <dbReference type="Proteomes" id="UP001174909"/>
    </source>
</evidence>
<protein>
    <submittedName>
        <fullName evidence="1">Uncharacterized protein</fullName>
    </submittedName>
</protein>
<dbReference type="EMBL" id="CASHTH010004423">
    <property type="protein sequence ID" value="CAI8057164.1"/>
    <property type="molecule type" value="Genomic_DNA"/>
</dbReference>
<keyword evidence="2" id="KW-1185">Reference proteome</keyword>